<evidence type="ECO:0000313" key="1">
    <source>
        <dbReference type="EMBL" id="AWI80708.1"/>
    </source>
</evidence>
<gene>
    <name evidence="1" type="ORF">CEW87_15820</name>
</gene>
<dbReference type="Proteomes" id="UP000244902">
    <property type="component" value="Chromosome"/>
</dbReference>
<evidence type="ECO:0000313" key="2">
    <source>
        <dbReference type="Proteomes" id="UP000244902"/>
    </source>
</evidence>
<dbReference type="AlphaFoldDB" id="A0A2U8H508"/>
<accession>A0A2U8H508</accession>
<reference evidence="1 2" key="1">
    <citation type="submission" date="2017-06" db="EMBL/GenBank/DDBJ databases">
        <title>Azoarcus sp. TSNA42 complete genome sequence.</title>
        <authorList>
            <person name="Woo J.-H."/>
            <person name="Kim H.-S."/>
        </authorList>
    </citation>
    <scope>NUCLEOTIDE SEQUENCE [LARGE SCALE GENOMIC DNA]</scope>
    <source>
        <strain evidence="1 2">TSNA42</strain>
    </source>
</reference>
<proteinExistence type="predicted"/>
<name>A0A2U8H508_9RHOO</name>
<protein>
    <submittedName>
        <fullName evidence="1">Uncharacterized protein</fullName>
    </submittedName>
</protein>
<organism evidence="1 2">
    <name type="scientific">Parazoarcus communis</name>
    <dbReference type="NCBI Taxonomy" id="41977"/>
    <lineage>
        <taxon>Bacteria</taxon>
        <taxon>Pseudomonadati</taxon>
        <taxon>Pseudomonadota</taxon>
        <taxon>Betaproteobacteria</taxon>
        <taxon>Rhodocyclales</taxon>
        <taxon>Zoogloeaceae</taxon>
        <taxon>Parazoarcus</taxon>
    </lineage>
</organism>
<sequence length="59" mass="6383">MLEDLLMTSVVTGYADTPRRLTSGAAVAACDELRLQDALETAAVCRTTRMRAGTPERAR</sequence>
<dbReference type="EMBL" id="CP022188">
    <property type="protein sequence ID" value="AWI80708.1"/>
    <property type="molecule type" value="Genomic_DNA"/>
</dbReference>